<feature type="compositionally biased region" description="Low complexity" evidence="1">
    <location>
        <begin position="1"/>
        <end position="12"/>
    </location>
</feature>
<name>W4KMW9_HETIT</name>
<feature type="transmembrane region" description="Helical" evidence="2">
    <location>
        <begin position="545"/>
        <end position="563"/>
    </location>
</feature>
<dbReference type="InParanoid" id="W4KMW9"/>
<evidence type="ECO:0000256" key="1">
    <source>
        <dbReference type="SAM" id="MobiDB-lite"/>
    </source>
</evidence>
<dbReference type="HOGENOM" id="CLU_457861_0_0_1"/>
<dbReference type="OrthoDB" id="3190515at2759"/>
<dbReference type="AlphaFoldDB" id="W4KMW9"/>
<dbReference type="EMBL" id="KI925454">
    <property type="protein sequence ID" value="ETW87054.1"/>
    <property type="molecule type" value="Genomic_DNA"/>
</dbReference>
<gene>
    <name evidence="3" type="ORF">HETIRDRAFT_377792</name>
</gene>
<evidence type="ECO:0000313" key="4">
    <source>
        <dbReference type="Proteomes" id="UP000030671"/>
    </source>
</evidence>
<sequence length="596" mass="67345">MTSTSSYSASSSLARGIQPVLGPPALSSRLNGPSLESEIDFSPSVGNEIVVGAHPVPMSSNDGTTLDWAGSYSEDEKPDKRWSLRSKRKPKDKGTGNSSKDVVEKQKALYVDKLARIRQSVKHNTEKKAEITRQQLGRRYNLLFSSLNSNSSPLSPTQIVRWYSNVDPLVQADLDRAEPLTWIKHLRDRRGTKSSDRSTWHISALVAEEFVRLHPRRETMETIPENALPVGSPSLSFLSRQERSPSNTSSFDISYRTQLDASLSRIRLLDSAIAQNQRNRSLLQRVAVSVKEYDNAQTRMSRSLGLSFSTLPPELLDALSHDPAIVIGSTRLLKGWRAVEDIHDHIRNQQETIQAFLVQASEQDDIPPQPSILDHPLSALSRSLDALEVNRVSITEQSHKVAEALAKVKELHAVVKSEFNETVAHTSVVYPELSHIVALEESYKDHYQQFWELGMDALTFLLDTVTPVWRIYGKVIGIDIQDFLIIPWYRNEFTGEAKRYPILALPKRSLRHWIALILFFYITLATLLLQIRAALTCISFSRSHFIIDLGLQWMAVPIFWFALVIQWCAVAVEVCIVAAECGVVMWWLCWWAKIVD</sequence>
<feature type="transmembrane region" description="Helical" evidence="2">
    <location>
        <begin position="569"/>
        <end position="592"/>
    </location>
</feature>
<evidence type="ECO:0000256" key="2">
    <source>
        <dbReference type="SAM" id="Phobius"/>
    </source>
</evidence>
<keyword evidence="2" id="KW-0472">Membrane</keyword>
<feature type="region of interest" description="Disordered" evidence="1">
    <location>
        <begin position="52"/>
        <end position="103"/>
    </location>
</feature>
<dbReference type="eggNOG" id="ENOG502SHAG">
    <property type="taxonomic scope" value="Eukaryota"/>
</dbReference>
<keyword evidence="4" id="KW-1185">Reference proteome</keyword>
<keyword evidence="2" id="KW-0812">Transmembrane</keyword>
<dbReference type="Proteomes" id="UP000030671">
    <property type="component" value="Unassembled WGS sequence"/>
</dbReference>
<dbReference type="KEGG" id="hir:HETIRDRAFT_377792"/>
<organism evidence="3 4">
    <name type="scientific">Heterobasidion irregulare (strain TC 32-1)</name>
    <dbReference type="NCBI Taxonomy" id="747525"/>
    <lineage>
        <taxon>Eukaryota</taxon>
        <taxon>Fungi</taxon>
        <taxon>Dikarya</taxon>
        <taxon>Basidiomycota</taxon>
        <taxon>Agaricomycotina</taxon>
        <taxon>Agaricomycetes</taxon>
        <taxon>Russulales</taxon>
        <taxon>Bondarzewiaceae</taxon>
        <taxon>Heterobasidion</taxon>
        <taxon>Heterobasidion annosum species complex</taxon>
    </lineage>
</organism>
<keyword evidence="2" id="KW-1133">Transmembrane helix</keyword>
<dbReference type="STRING" id="747525.W4KMW9"/>
<feature type="region of interest" description="Disordered" evidence="1">
    <location>
        <begin position="1"/>
        <end position="39"/>
    </location>
</feature>
<accession>W4KMW9</accession>
<dbReference type="GeneID" id="20671902"/>
<proteinExistence type="predicted"/>
<dbReference type="RefSeq" id="XP_009541001.1">
    <property type="nucleotide sequence ID" value="XM_009542706.1"/>
</dbReference>
<feature type="transmembrane region" description="Helical" evidence="2">
    <location>
        <begin position="513"/>
        <end position="533"/>
    </location>
</feature>
<reference evidence="3 4" key="1">
    <citation type="journal article" date="2012" name="New Phytol.">
        <title>Insight into trade-off between wood decay and parasitism from the genome of a fungal forest pathogen.</title>
        <authorList>
            <person name="Olson A."/>
            <person name="Aerts A."/>
            <person name="Asiegbu F."/>
            <person name="Belbahri L."/>
            <person name="Bouzid O."/>
            <person name="Broberg A."/>
            <person name="Canback B."/>
            <person name="Coutinho P.M."/>
            <person name="Cullen D."/>
            <person name="Dalman K."/>
            <person name="Deflorio G."/>
            <person name="van Diepen L.T."/>
            <person name="Dunand C."/>
            <person name="Duplessis S."/>
            <person name="Durling M."/>
            <person name="Gonthier P."/>
            <person name="Grimwood J."/>
            <person name="Fossdal C.G."/>
            <person name="Hansson D."/>
            <person name="Henrissat B."/>
            <person name="Hietala A."/>
            <person name="Himmelstrand K."/>
            <person name="Hoffmeister D."/>
            <person name="Hogberg N."/>
            <person name="James T.Y."/>
            <person name="Karlsson M."/>
            <person name="Kohler A."/>
            <person name="Kues U."/>
            <person name="Lee Y.H."/>
            <person name="Lin Y.C."/>
            <person name="Lind M."/>
            <person name="Lindquist E."/>
            <person name="Lombard V."/>
            <person name="Lucas S."/>
            <person name="Lunden K."/>
            <person name="Morin E."/>
            <person name="Murat C."/>
            <person name="Park J."/>
            <person name="Raffaello T."/>
            <person name="Rouze P."/>
            <person name="Salamov A."/>
            <person name="Schmutz J."/>
            <person name="Solheim H."/>
            <person name="Stahlberg J."/>
            <person name="Velez H."/>
            <person name="de Vries R.P."/>
            <person name="Wiebenga A."/>
            <person name="Woodward S."/>
            <person name="Yakovlev I."/>
            <person name="Garbelotto M."/>
            <person name="Martin F."/>
            <person name="Grigoriev I.V."/>
            <person name="Stenlid J."/>
        </authorList>
    </citation>
    <scope>NUCLEOTIDE SEQUENCE [LARGE SCALE GENOMIC DNA]</scope>
    <source>
        <strain evidence="3 4">TC 32-1</strain>
    </source>
</reference>
<evidence type="ECO:0000313" key="3">
    <source>
        <dbReference type="EMBL" id="ETW87054.1"/>
    </source>
</evidence>
<protein>
    <submittedName>
        <fullName evidence="3">Uncharacterized protein</fullName>
    </submittedName>
</protein>